<reference evidence="2" key="2">
    <citation type="journal article" date="2023" name="Science">
        <title>Genomic signatures of disease resistance in endangered staghorn corals.</title>
        <authorList>
            <person name="Vollmer S.V."/>
            <person name="Selwyn J.D."/>
            <person name="Despard B.A."/>
            <person name="Roesel C.L."/>
        </authorList>
    </citation>
    <scope>NUCLEOTIDE SEQUENCE</scope>
    <source>
        <strain evidence="2">K2</strain>
    </source>
</reference>
<gene>
    <name evidence="2" type="ORF">P5673_002677</name>
</gene>
<dbReference type="PRINTS" id="PR00081">
    <property type="entry name" value="GDHRDH"/>
</dbReference>
<keyword evidence="3" id="KW-1185">Reference proteome</keyword>
<dbReference type="Gene3D" id="3.40.50.720">
    <property type="entry name" value="NAD(P)-binding Rossmann-like Domain"/>
    <property type="match status" value="1"/>
</dbReference>
<proteinExistence type="predicted"/>
<dbReference type="InterPro" id="IPR053011">
    <property type="entry name" value="SDR_family_member_7"/>
</dbReference>
<evidence type="ECO:0000313" key="3">
    <source>
        <dbReference type="Proteomes" id="UP001249851"/>
    </source>
</evidence>
<comment type="caution">
    <text evidence="2">The sequence shown here is derived from an EMBL/GenBank/DDBJ whole genome shotgun (WGS) entry which is preliminary data.</text>
</comment>
<dbReference type="AlphaFoldDB" id="A0AAD9VFE5"/>
<sequence>MDLLLVLFSVAFPLLCFVTFLFVRSQDADFMLIFYEYLGLHPTHALGGKVVWVTGASSGIGERLAYELVKCGCKLVLSARRKEELERVKKNCVDISTALDSTFENDQNVFVLPMDLLQLEKHEQHVKDIDILVNNTGRLQMSLVKKTSLEVDRAVIDLNTIGTISLTKAVLPHMIECRIPYQASYAASKHALQGYFDTARLELAEHNIGVQIICPGPVESSLSENAFSEDVHVPFKDSPSYDLSKKMMPYERMFTDRCASLMTVSMANNLEEVWIAEQPTLGFVYINQIAKRTAQNIMKAEEKTNK</sequence>
<name>A0AAD9VFE5_ACRCE</name>
<dbReference type="InterPro" id="IPR020904">
    <property type="entry name" value="Sc_DH/Rdtase_CS"/>
</dbReference>
<accession>A0AAD9VFE5</accession>
<dbReference type="Pfam" id="PF00106">
    <property type="entry name" value="adh_short"/>
    <property type="match status" value="1"/>
</dbReference>
<dbReference type="PROSITE" id="PS00061">
    <property type="entry name" value="ADH_SHORT"/>
    <property type="match status" value="1"/>
</dbReference>
<dbReference type="GO" id="GO:0016491">
    <property type="term" value="F:oxidoreductase activity"/>
    <property type="evidence" value="ECO:0007669"/>
    <property type="project" value="UniProtKB-KW"/>
</dbReference>
<organism evidence="2 3">
    <name type="scientific">Acropora cervicornis</name>
    <name type="common">Staghorn coral</name>
    <dbReference type="NCBI Taxonomy" id="6130"/>
    <lineage>
        <taxon>Eukaryota</taxon>
        <taxon>Metazoa</taxon>
        <taxon>Cnidaria</taxon>
        <taxon>Anthozoa</taxon>
        <taxon>Hexacorallia</taxon>
        <taxon>Scleractinia</taxon>
        <taxon>Astrocoeniina</taxon>
        <taxon>Acroporidae</taxon>
        <taxon>Acropora</taxon>
    </lineage>
</organism>
<evidence type="ECO:0000256" key="1">
    <source>
        <dbReference type="ARBA" id="ARBA00023002"/>
    </source>
</evidence>
<dbReference type="PANTHER" id="PTHR44269:SF1">
    <property type="entry name" value="DEHYDROGENASE_REDUCTASE SDR FAMILY MEMBER 7"/>
    <property type="match status" value="1"/>
</dbReference>
<dbReference type="SUPFAM" id="SSF51735">
    <property type="entry name" value="NAD(P)-binding Rossmann-fold domains"/>
    <property type="match status" value="1"/>
</dbReference>
<keyword evidence="1" id="KW-0560">Oxidoreductase</keyword>
<evidence type="ECO:0000313" key="2">
    <source>
        <dbReference type="EMBL" id="KAK2572434.1"/>
    </source>
</evidence>
<dbReference type="InterPro" id="IPR036291">
    <property type="entry name" value="NAD(P)-bd_dom_sf"/>
</dbReference>
<protein>
    <submittedName>
        <fullName evidence="2">Dehydrogenase/reductase SDR family member 7</fullName>
    </submittedName>
</protein>
<dbReference type="EMBL" id="JARQWQ010000004">
    <property type="protein sequence ID" value="KAK2572434.1"/>
    <property type="molecule type" value="Genomic_DNA"/>
</dbReference>
<dbReference type="Proteomes" id="UP001249851">
    <property type="component" value="Unassembled WGS sequence"/>
</dbReference>
<dbReference type="PANTHER" id="PTHR44269">
    <property type="entry name" value="DEHYDROGENASE/REDUCTASE SDR FAMILY MEMBER 7-RELATED"/>
    <property type="match status" value="1"/>
</dbReference>
<reference evidence="2" key="1">
    <citation type="journal article" date="2023" name="G3 (Bethesda)">
        <title>Whole genome assembly and annotation of the endangered Caribbean coral Acropora cervicornis.</title>
        <authorList>
            <person name="Selwyn J.D."/>
            <person name="Vollmer S.V."/>
        </authorList>
    </citation>
    <scope>NUCLEOTIDE SEQUENCE</scope>
    <source>
        <strain evidence="2">K2</strain>
    </source>
</reference>
<dbReference type="InterPro" id="IPR002347">
    <property type="entry name" value="SDR_fam"/>
</dbReference>